<proteinExistence type="predicted"/>
<evidence type="ECO:0000256" key="1">
    <source>
        <dbReference type="SAM" id="SignalP"/>
    </source>
</evidence>
<keyword evidence="1" id="KW-0732">Signal</keyword>
<name>A0A8G2F5M1_9BACT</name>
<organism evidence="2 3">
    <name type="scientific">Parabacteroides chinchillae</name>
    <dbReference type="NCBI Taxonomy" id="871327"/>
    <lineage>
        <taxon>Bacteria</taxon>
        <taxon>Pseudomonadati</taxon>
        <taxon>Bacteroidota</taxon>
        <taxon>Bacteroidia</taxon>
        <taxon>Bacteroidales</taxon>
        <taxon>Tannerellaceae</taxon>
        <taxon>Parabacteroides</taxon>
    </lineage>
</organism>
<dbReference type="Proteomes" id="UP000236725">
    <property type="component" value="Unassembled WGS sequence"/>
</dbReference>
<dbReference type="RefSeq" id="WP_103984478.1">
    <property type="nucleotide sequence ID" value="NZ_FNVS01000033.1"/>
</dbReference>
<protein>
    <submittedName>
        <fullName evidence="2">NVEALA protein</fullName>
    </submittedName>
</protein>
<feature type="signal peptide" evidence="1">
    <location>
        <begin position="1"/>
        <end position="19"/>
    </location>
</feature>
<gene>
    <name evidence="2" type="ORF">SAMN05444001_1332</name>
</gene>
<accession>A0A8G2F5M1</accession>
<comment type="caution">
    <text evidence="2">The sequence shown here is derived from an EMBL/GenBank/DDBJ whole genome shotgun (WGS) entry which is preliminary data.</text>
</comment>
<reference evidence="2 3" key="1">
    <citation type="submission" date="2016-10" db="EMBL/GenBank/DDBJ databases">
        <authorList>
            <person name="Varghese N."/>
            <person name="Submissions S."/>
        </authorList>
    </citation>
    <scope>NUCLEOTIDE SEQUENCE [LARGE SCALE GENOMIC DNA]</scope>
    <source>
        <strain evidence="2 3">DSM 29073</strain>
    </source>
</reference>
<feature type="chain" id="PRO_5034072923" evidence="1">
    <location>
        <begin position="20"/>
        <end position="77"/>
    </location>
</feature>
<keyword evidence="3" id="KW-1185">Reference proteome</keyword>
<dbReference type="EMBL" id="FNVS01000033">
    <property type="protein sequence ID" value="SEG29467.1"/>
    <property type="molecule type" value="Genomic_DNA"/>
</dbReference>
<dbReference type="AlphaFoldDB" id="A0A8G2F5M1"/>
<evidence type="ECO:0000313" key="2">
    <source>
        <dbReference type="EMBL" id="SEG29467.1"/>
    </source>
</evidence>
<dbReference type="InterPro" id="IPR025905">
    <property type="entry name" value="NVEALA"/>
</dbReference>
<dbReference type="Pfam" id="PF14055">
    <property type="entry name" value="NVEALA"/>
    <property type="match status" value="1"/>
</dbReference>
<sequence length="77" mass="8379">MKKKLFGIAIVAIVAVGTAWNVNENKNEVTISNLVLANMEALASGEGDINPLCPNGCVDNGTGCYCYMWHSNLQEYR</sequence>
<evidence type="ECO:0000313" key="3">
    <source>
        <dbReference type="Proteomes" id="UP000236725"/>
    </source>
</evidence>